<dbReference type="InterPro" id="IPR008972">
    <property type="entry name" value="Cupredoxin"/>
</dbReference>
<name>A0AAP9YES7_9GAMM</name>
<keyword evidence="2" id="KW-0560">Oxidoreductase</keyword>
<proteinExistence type="predicted"/>
<evidence type="ECO:0000313" key="5">
    <source>
        <dbReference type="EMBL" id="QQE87844.1"/>
    </source>
</evidence>
<dbReference type="SUPFAM" id="SSF49503">
    <property type="entry name" value="Cupredoxins"/>
    <property type="match status" value="3"/>
</dbReference>
<feature type="domain" description="Plastocyanin-like" evidence="4">
    <location>
        <begin position="53"/>
        <end position="159"/>
    </location>
</feature>
<dbReference type="PANTHER" id="PTHR11709:SF2">
    <property type="entry name" value="MULTICOPPER OXIDASE LPR1"/>
    <property type="match status" value="1"/>
</dbReference>
<dbReference type="CDD" id="cd13861">
    <property type="entry name" value="CuRO_1_CumA_like"/>
    <property type="match status" value="1"/>
</dbReference>
<dbReference type="GO" id="GO:0005507">
    <property type="term" value="F:copper ion binding"/>
    <property type="evidence" value="ECO:0007669"/>
    <property type="project" value="InterPro"/>
</dbReference>
<dbReference type="InterPro" id="IPR045087">
    <property type="entry name" value="Cu-oxidase_fam"/>
</dbReference>
<dbReference type="PROSITE" id="PS00080">
    <property type="entry name" value="MULTICOPPER_OXIDASE2"/>
    <property type="match status" value="1"/>
</dbReference>
<dbReference type="Proteomes" id="UP000596192">
    <property type="component" value="Chromosome"/>
</dbReference>
<evidence type="ECO:0000259" key="4">
    <source>
        <dbReference type="Pfam" id="PF07732"/>
    </source>
</evidence>
<dbReference type="InterPro" id="IPR006311">
    <property type="entry name" value="TAT_signal"/>
</dbReference>
<evidence type="ECO:0000256" key="1">
    <source>
        <dbReference type="ARBA" id="ARBA00022723"/>
    </source>
</evidence>
<dbReference type="GO" id="GO:0030288">
    <property type="term" value="C:outer membrane-bounded periplasmic space"/>
    <property type="evidence" value="ECO:0007669"/>
    <property type="project" value="TreeGrafter"/>
</dbReference>
<keyword evidence="1" id="KW-0479">Metal-binding</keyword>
<sequence length="456" mass="50496">MSFTRRQILAGLAGVSVLGLGAGGARYWLGRPEEARTHDYELIAAPLDVELVPGHRTSVWAYGGQAPGLELRARQGDWLRVRFVNRLPEPSTIHWHGIRLPLEMDGVPYVSQLPVLPGEYFDYRFRLPDAGSFWYHPHTASGEQLGRGLVGPLIVEEREPSGFRHERTLSLKSWHVDGQGVFGEFSVPREAARGGTPGRLTTVNGEAAPTLVLPAGQIVRLRILNLDNTLTYRLNLPDAEARIYALDGNPVAPRPLGKEYWLGPGMRIELGLRVPAAGVELPLRNGPLRLATLKSVDGGEAPGDWPAALPANPVPEPDLAVAESLRFNFEWAGALSTNMEQGGAFKFWQINGQAWDINDKSCAERPIATLQQGRSYIFELRNVSQYQHPIHLHGMTFKVLDSNRRKITPYFTDTYLLGRNEIARVALVADNPGLWMFHCHVVDHMETGLMAAIKVA</sequence>
<dbReference type="FunFam" id="2.60.40.420:FF:000088">
    <property type="entry name" value="Multicopper oxidase, putative"/>
    <property type="match status" value="1"/>
</dbReference>
<dbReference type="GO" id="GO:0016491">
    <property type="term" value="F:oxidoreductase activity"/>
    <property type="evidence" value="ECO:0007669"/>
    <property type="project" value="UniProtKB-KW"/>
</dbReference>
<gene>
    <name evidence="5" type="ORF">GKQ51_16450</name>
</gene>
<dbReference type="Gene3D" id="2.60.40.420">
    <property type="entry name" value="Cupredoxins - blue copper proteins"/>
    <property type="match status" value="3"/>
</dbReference>
<dbReference type="PANTHER" id="PTHR11709">
    <property type="entry name" value="MULTI-COPPER OXIDASE"/>
    <property type="match status" value="1"/>
</dbReference>
<dbReference type="FunFam" id="2.60.40.420:FF:000085">
    <property type="entry name" value="Multicopper oxidase, putative"/>
    <property type="match status" value="1"/>
</dbReference>
<dbReference type="InterPro" id="IPR011707">
    <property type="entry name" value="Cu-oxidase-like_N"/>
</dbReference>
<organism evidence="5 6">
    <name type="scientific">Azotobacter chroococcum</name>
    <dbReference type="NCBI Taxonomy" id="353"/>
    <lineage>
        <taxon>Bacteria</taxon>
        <taxon>Pseudomonadati</taxon>
        <taxon>Pseudomonadota</taxon>
        <taxon>Gammaproteobacteria</taxon>
        <taxon>Pseudomonadales</taxon>
        <taxon>Pseudomonadaceae</taxon>
        <taxon>Azotobacter</taxon>
    </lineage>
</organism>
<dbReference type="AlphaFoldDB" id="A0AAP9YES7"/>
<dbReference type="InterPro" id="IPR011706">
    <property type="entry name" value="Cu-oxidase_C"/>
</dbReference>
<reference evidence="5 6" key="1">
    <citation type="submission" date="2020-12" db="EMBL/GenBank/DDBJ databases">
        <title>Genomic Analysis and Response surface optimization of nitrogen-fixing conditions for A. chroococcum strain HR1, Isolation from rhizosphere soil.</title>
        <authorList>
            <person name="Li J."/>
            <person name="Yang H."/>
            <person name="Liu H."/>
            <person name="Wang C."/>
            <person name="Tian Y."/>
            <person name="Lu X.Y."/>
        </authorList>
    </citation>
    <scope>NUCLEOTIDE SEQUENCE [LARGE SCALE GENOMIC DNA]</scope>
    <source>
        <strain evidence="5 6">HR1</strain>
    </source>
</reference>
<dbReference type="Pfam" id="PF07732">
    <property type="entry name" value="Cu-oxidase_3"/>
    <property type="match status" value="1"/>
</dbReference>
<dbReference type="PROSITE" id="PS51318">
    <property type="entry name" value="TAT"/>
    <property type="match status" value="1"/>
</dbReference>
<evidence type="ECO:0000313" key="6">
    <source>
        <dbReference type="Proteomes" id="UP000596192"/>
    </source>
</evidence>
<feature type="domain" description="Plastocyanin-like" evidence="3">
    <location>
        <begin position="350"/>
        <end position="455"/>
    </location>
</feature>
<dbReference type="Pfam" id="PF07731">
    <property type="entry name" value="Cu-oxidase_2"/>
    <property type="match status" value="1"/>
</dbReference>
<protein>
    <submittedName>
        <fullName evidence="5">Multicopper oxidase family protein</fullName>
    </submittedName>
</protein>
<evidence type="ECO:0000256" key="2">
    <source>
        <dbReference type="ARBA" id="ARBA00023002"/>
    </source>
</evidence>
<evidence type="ECO:0000259" key="3">
    <source>
        <dbReference type="Pfam" id="PF07731"/>
    </source>
</evidence>
<dbReference type="InterPro" id="IPR002355">
    <property type="entry name" value="Cu_oxidase_Cu_BS"/>
</dbReference>
<dbReference type="RefSeq" id="WP_131352290.1">
    <property type="nucleotide sequence ID" value="NZ_CP066310.1"/>
</dbReference>
<dbReference type="EMBL" id="CP066310">
    <property type="protein sequence ID" value="QQE87844.1"/>
    <property type="molecule type" value="Genomic_DNA"/>
</dbReference>
<accession>A0AAP9YES7</accession>